<name>A0A369AW25_9FIRM</name>
<evidence type="ECO:0000256" key="1">
    <source>
        <dbReference type="ARBA" id="ARBA00022801"/>
    </source>
</evidence>
<protein>
    <submittedName>
        <fullName evidence="4">N-acetylmuramoyl-L-alanine amidase</fullName>
    </submittedName>
</protein>
<dbReference type="InterPro" id="IPR050695">
    <property type="entry name" value="N-acetylmuramoyl_amidase_3"/>
</dbReference>
<dbReference type="SUPFAM" id="SSF53187">
    <property type="entry name" value="Zn-dependent exopeptidases"/>
    <property type="match status" value="1"/>
</dbReference>
<dbReference type="OrthoDB" id="5344211at2"/>
<dbReference type="Proteomes" id="UP000253034">
    <property type="component" value="Unassembled WGS sequence"/>
</dbReference>
<gene>
    <name evidence="4" type="ORF">DFR58_11893</name>
</gene>
<dbReference type="AlphaFoldDB" id="A0A369AW25"/>
<proteinExistence type="predicted"/>
<accession>A0A369AW25</accession>
<feature type="domain" description="MurNAc-LAA" evidence="3">
    <location>
        <begin position="63"/>
        <end position="173"/>
    </location>
</feature>
<organism evidence="4 5">
    <name type="scientific">Anaerobacterium chartisolvens</name>
    <dbReference type="NCBI Taxonomy" id="1297424"/>
    <lineage>
        <taxon>Bacteria</taxon>
        <taxon>Bacillati</taxon>
        <taxon>Bacillota</taxon>
        <taxon>Clostridia</taxon>
        <taxon>Eubacteriales</taxon>
        <taxon>Oscillospiraceae</taxon>
        <taxon>Anaerobacterium</taxon>
    </lineage>
</organism>
<dbReference type="PANTHER" id="PTHR30404:SF0">
    <property type="entry name" value="N-ACETYLMURAMOYL-L-ALANINE AMIDASE AMIC"/>
    <property type="match status" value="1"/>
</dbReference>
<dbReference type="RefSeq" id="WP_114298691.1">
    <property type="nucleotide sequence ID" value="NZ_QPJT01000018.1"/>
</dbReference>
<keyword evidence="5" id="KW-1185">Reference proteome</keyword>
<dbReference type="Gene3D" id="3.40.630.40">
    <property type="entry name" value="Zn-dependent exopeptidases"/>
    <property type="match status" value="1"/>
</dbReference>
<evidence type="ECO:0000256" key="2">
    <source>
        <dbReference type="SAM" id="MobiDB-lite"/>
    </source>
</evidence>
<comment type="caution">
    <text evidence="4">The sequence shown here is derived from an EMBL/GenBank/DDBJ whole genome shotgun (WGS) entry which is preliminary data.</text>
</comment>
<dbReference type="GO" id="GO:0008745">
    <property type="term" value="F:N-acetylmuramoyl-L-alanine amidase activity"/>
    <property type="evidence" value="ECO:0007669"/>
    <property type="project" value="InterPro"/>
</dbReference>
<evidence type="ECO:0000259" key="3">
    <source>
        <dbReference type="SMART" id="SM00646"/>
    </source>
</evidence>
<dbReference type="GO" id="GO:0004040">
    <property type="term" value="F:amidase activity"/>
    <property type="evidence" value="ECO:0007669"/>
    <property type="project" value="InterPro"/>
</dbReference>
<reference evidence="4 5" key="1">
    <citation type="submission" date="2018-07" db="EMBL/GenBank/DDBJ databases">
        <title>Genomic Encyclopedia of Type Strains, Phase IV (KMG-IV): sequencing the most valuable type-strain genomes for metagenomic binning, comparative biology and taxonomic classification.</title>
        <authorList>
            <person name="Goeker M."/>
        </authorList>
    </citation>
    <scope>NUCLEOTIDE SEQUENCE [LARGE SCALE GENOMIC DNA]</scope>
    <source>
        <strain evidence="4 5">DSM 27016</strain>
    </source>
</reference>
<sequence>MPDIMIDAGHGGSDPGAVGPTGLKEKEVTLKLALKAAEMISGQGITVALTRTTDVFIGLSDRSAIANSSNAKYFLSIHINSAGTPKANGTETYALAAGGQGERLARSVQQSLVQSIGLTDRGVKFANYSVLRETKMPAALVELCFINNPDEEALLRNEAFLDKAALGIAKGVAAFLGISWKDGGDQKDLTPIMGASQLHTSQMISYAVKGNASPKLPNCSLEELAGLFAEEAGIEGVRADVAWAQSLKETGYFKYGGVVLPEQNNYGGIGALSGNPEGQAASFDIPRTGVRAQIQHLKAYASTEALKQEVVDPRFGLVKRGSARYVEWLGYEDNPNGAGWAYPGKGYGADIVNILKAMSNEPVTPGTSENSSIPAWQREGFEKLIARNIIQTPGYWRDKMDQPITVGEVMGILGKMVD</sequence>
<keyword evidence="1" id="KW-0378">Hydrolase</keyword>
<feature type="region of interest" description="Disordered" evidence="2">
    <location>
        <begin position="1"/>
        <end position="21"/>
    </location>
</feature>
<dbReference type="GO" id="GO:0009253">
    <property type="term" value="P:peptidoglycan catabolic process"/>
    <property type="evidence" value="ECO:0007669"/>
    <property type="project" value="InterPro"/>
</dbReference>
<evidence type="ECO:0000313" key="4">
    <source>
        <dbReference type="EMBL" id="RCX13275.1"/>
    </source>
</evidence>
<dbReference type="InterPro" id="IPR002508">
    <property type="entry name" value="MurNAc-LAA_cat"/>
</dbReference>
<dbReference type="PANTHER" id="PTHR30404">
    <property type="entry name" value="N-ACETYLMURAMOYL-L-ALANINE AMIDASE"/>
    <property type="match status" value="1"/>
</dbReference>
<dbReference type="Pfam" id="PF01520">
    <property type="entry name" value="Amidase_3"/>
    <property type="match status" value="1"/>
</dbReference>
<dbReference type="EMBL" id="QPJT01000018">
    <property type="protein sequence ID" value="RCX13275.1"/>
    <property type="molecule type" value="Genomic_DNA"/>
</dbReference>
<evidence type="ECO:0000313" key="5">
    <source>
        <dbReference type="Proteomes" id="UP000253034"/>
    </source>
</evidence>
<dbReference type="SMART" id="SM00646">
    <property type="entry name" value="Ami_3"/>
    <property type="match status" value="1"/>
</dbReference>
<dbReference type="GO" id="GO:0030288">
    <property type="term" value="C:outer membrane-bounded periplasmic space"/>
    <property type="evidence" value="ECO:0007669"/>
    <property type="project" value="TreeGrafter"/>
</dbReference>
<dbReference type="CDD" id="cd02696">
    <property type="entry name" value="MurNAc-LAA"/>
    <property type="match status" value="1"/>
</dbReference>